<organism evidence="6 7">
    <name type="scientific">Heterotrigona itama</name>
    <dbReference type="NCBI Taxonomy" id="395501"/>
    <lineage>
        <taxon>Eukaryota</taxon>
        <taxon>Metazoa</taxon>
        <taxon>Ecdysozoa</taxon>
        <taxon>Arthropoda</taxon>
        <taxon>Hexapoda</taxon>
        <taxon>Insecta</taxon>
        <taxon>Pterygota</taxon>
        <taxon>Neoptera</taxon>
        <taxon>Endopterygota</taxon>
        <taxon>Hymenoptera</taxon>
        <taxon>Apocrita</taxon>
        <taxon>Aculeata</taxon>
        <taxon>Apoidea</taxon>
        <taxon>Anthophila</taxon>
        <taxon>Apidae</taxon>
        <taxon>Heterotrigona</taxon>
    </lineage>
</organism>
<dbReference type="Pfam" id="PF00755">
    <property type="entry name" value="Carn_acyltransf"/>
    <property type="match status" value="1"/>
</dbReference>
<evidence type="ECO:0000256" key="1">
    <source>
        <dbReference type="ARBA" id="ARBA00005232"/>
    </source>
</evidence>
<dbReference type="PANTHER" id="PTHR22589">
    <property type="entry name" value="CARNITINE O-ACYLTRANSFERASE"/>
    <property type="match status" value="1"/>
</dbReference>
<dbReference type="GO" id="GO:0007274">
    <property type="term" value="P:neuromuscular synaptic transmission"/>
    <property type="evidence" value="ECO:0007669"/>
    <property type="project" value="TreeGrafter"/>
</dbReference>
<dbReference type="SUPFAM" id="SSF52777">
    <property type="entry name" value="CoA-dependent acyltransferases"/>
    <property type="match status" value="2"/>
</dbReference>
<accession>A0A6V7HF57</accession>
<evidence type="ECO:0000313" key="7">
    <source>
        <dbReference type="Proteomes" id="UP000752696"/>
    </source>
</evidence>
<dbReference type="InterPro" id="IPR023213">
    <property type="entry name" value="CAT-like_dom_sf"/>
</dbReference>
<dbReference type="EC" id="2.3.1.6" evidence="3"/>
<dbReference type="InterPro" id="IPR000542">
    <property type="entry name" value="Carn_acyl_trans"/>
</dbReference>
<protein>
    <recommendedName>
        <fullName evidence="4">Choline O-acetyltransferase</fullName>
        <ecNumber evidence="3">2.3.1.6</ecNumber>
    </recommendedName>
</protein>
<evidence type="ECO:0000256" key="2">
    <source>
        <dbReference type="ARBA" id="ARBA00022979"/>
    </source>
</evidence>
<dbReference type="GO" id="GO:0043005">
    <property type="term" value="C:neuron projection"/>
    <property type="evidence" value="ECO:0007669"/>
    <property type="project" value="TreeGrafter"/>
</dbReference>
<feature type="non-terminal residue" evidence="6">
    <location>
        <position position="210"/>
    </location>
</feature>
<dbReference type="Proteomes" id="UP000752696">
    <property type="component" value="Unassembled WGS sequence"/>
</dbReference>
<dbReference type="Gene3D" id="3.30.559.10">
    <property type="entry name" value="Chloramphenicol acetyltransferase-like domain"/>
    <property type="match status" value="1"/>
</dbReference>
<evidence type="ECO:0000313" key="6">
    <source>
        <dbReference type="EMBL" id="CAD1478810.1"/>
    </source>
</evidence>
<feature type="domain" description="Choline/carnitine acyltransferase" evidence="5">
    <location>
        <begin position="53"/>
        <end position="195"/>
    </location>
</feature>
<dbReference type="GO" id="GO:0045202">
    <property type="term" value="C:synapse"/>
    <property type="evidence" value="ECO:0007669"/>
    <property type="project" value="GOC"/>
</dbReference>
<evidence type="ECO:0000256" key="4">
    <source>
        <dbReference type="ARBA" id="ARBA00040495"/>
    </source>
</evidence>
<dbReference type="EMBL" id="CAJDYZ010011031">
    <property type="protein sequence ID" value="CAD1478810.1"/>
    <property type="molecule type" value="Genomic_DNA"/>
</dbReference>
<dbReference type="GO" id="GO:0005737">
    <property type="term" value="C:cytoplasm"/>
    <property type="evidence" value="ECO:0007669"/>
    <property type="project" value="TreeGrafter"/>
</dbReference>
<dbReference type="GO" id="GO:0008292">
    <property type="term" value="P:acetylcholine biosynthetic process"/>
    <property type="evidence" value="ECO:0007669"/>
    <property type="project" value="TreeGrafter"/>
</dbReference>
<comment type="similarity">
    <text evidence="1">Belongs to the carnitine/choline acetyltransferase family.</text>
</comment>
<evidence type="ECO:0000256" key="3">
    <source>
        <dbReference type="ARBA" id="ARBA00039091"/>
    </source>
</evidence>
<dbReference type="OrthoDB" id="240216at2759"/>
<keyword evidence="7" id="KW-1185">Reference proteome</keyword>
<dbReference type="GO" id="GO:0004102">
    <property type="term" value="F:choline O-acetyltransferase activity"/>
    <property type="evidence" value="ECO:0007669"/>
    <property type="project" value="UniProtKB-EC"/>
</dbReference>
<comment type="caution">
    <text evidence="6">The sequence shown here is derived from an EMBL/GenBank/DDBJ whole genome shotgun (WGS) entry which is preliminary data.</text>
</comment>
<name>A0A6V7HF57_9HYME</name>
<reference evidence="6" key="1">
    <citation type="submission" date="2020-07" db="EMBL/GenBank/DDBJ databases">
        <authorList>
            <person name="Nazaruddin N."/>
        </authorList>
    </citation>
    <scope>NUCLEOTIDE SEQUENCE</scope>
</reference>
<dbReference type="InterPro" id="IPR039551">
    <property type="entry name" value="Cho/carn_acyl_trans"/>
</dbReference>
<dbReference type="PANTHER" id="PTHR22589:SF14">
    <property type="entry name" value="CHOLINE O-ACETYLTRANSFERASE"/>
    <property type="match status" value="1"/>
</dbReference>
<dbReference type="AlphaFoldDB" id="A0A6V7HF57"/>
<proteinExistence type="inferred from homology"/>
<gene>
    <name evidence="6" type="ORF">MHI_LOCUS826233</name>
</gene>
<sequence>IRRFALGRVDCIRAASPEVLAWAKAMCQGDPESQATNQQNSTQDEGTKRVQFTIYSVTETWLYFVEFCRVCSDAQERIKELFDLAVQRQTKEMNDNINGCGIDNHLMGLRYAAQEAGEPIPDIFTDQAYKIVNHFALSTSQVTSKNEAIIGYGPVVPDGYGCAYNMRKNGFIFSVSAFHSDGRTNATRFAQTLEQSLREMANMLNRSNQR</sequence>
<keyword evidence="2" id="KW-0530">Neurotransmitter biosynthesis</keyword>
<evidence type="ECO:0000259" key="5">
    <source>
        <dbReference type="Pfam" id="PF00755"/>
    </source>
</evidence>